<evidence type="ECO:0000256" key="3">
    <source>
        <dbReference type="ARBA" id="ARBA00021568"/>
    </source>
</evidence>
<dbReference type="CDD" id="cd23024">
    <property type="entry name" value="zf-HIT_ZNHIT2-3"/>
    <property type="match status" value="1"/>
</dbReference>
<sequence>MSVFSIVSTTRNIVPQVLIWSFMPGRTYLEEISLNGAAIPRCERLCSLIKSYLLIITITMAIGETCEVCNKVASKYKCPVCSVKYCSVACYKEHKASESCMKPEPVPVEQPDNEVYKVDPSDAIEPEKLERLGYHEGVLEDLKNPHLRDLFLKLISSRNRDEDLKEAKKSPVFQEFVSNCFDALEGRNNPEKMD</sequence>
<dbReference type="PROSITE" id="PS51083">
    <property type="entry name" value="ZF_HIT"/>
    <property type="match status" value="1"/>
</dbReference>
<dbReference type="GO" id="GO:0008270">
    <property type="term" value="F:zinc ion binding"/>
    <property type="evidence" value="ECO:0007669"/>
    <property type="project" value="UniProtKB-UniRule"/>
</dbReference>
<dbReference type="SUPFAM" id="SSF144232">
    <property type="entry name" value="HIT/MYND zinc finger-like"/>
    <property type="match status" value="1"/>
</dbReference>
<keyword evidence="4" id="KW-0963">Cytoplasm</keyword>
<organism evidence="13 14">
    <name type="scientific">Caerostris darwini</name>
    <dbReference type="NCBI Taxonomy" id="1538125"/>
    <lineage>
        <taxon>Eukaryota</taxon>
        <taxon>Metazoa</taxon>
        <taxon>Ecdysozoa</taxon>
        <taxon>Arthropoda</taxon>
        <taxon>Chelicerata</taxon>
        <taxon>Arachnida</taxon>
        <taxon>Araneae</taxon>
        <taxon>Araneomorphae</taxon>
        <taxon>Entelegynae</taxon>
        <taxon>Araneoidea</taxon>
        <taxon>Araneidae</taxon>
        <taxon>Caerostris</taxon>
    </lineage>
</organism>
<name>A0AAV4SJ27_9ARAC</name>
<evidence type="ECO:0000256" key="10">
    <source>
        <dbReference type="ARBA" id="ARBA00046946"/>
    </source>
</evidence>
<dbReference type="EMBL" id="BPLQ01007821">
    <property type="protein sequence ID" value="GIY32562.1"/>
    <property type="molecule type" value="Genomic_DNA"/>
</dbReference>
<evidence type="ECO:0000256" key="2">
    <source>
        <dbReference type="ARBA" id="ARBA00004496"/>
    </source>
</evidence>
<keyword evidence="5" id="KW-0597">Phosphoprotein</keyword>
<dbReference type="GO" id="GO:0000463">
    <property type="term" value="P:maturation of LSU-rRNA from tricistronic rRNA transcript (SSU-rRNA, 5.8S rRNA, LSU-rRNA)"/>
    <property type="evidence" value="ECO:0007669"/>
    <property type="project" value="TreeGrafter"/>
</dbReference>
<keyword evidence="14" id="KW-1185">Reference proteome</keyword>
<dbReference type="GO" id="GO:0005634">
    <property type="term" value="C:nucleus"/>
    <property type="evidence" value="ECO:0007669"/>
    <property type="project" value="UniProtKB-SubCell"/>
</dbReference>
<accession>A0AAV4SJ27</accession>
<dbReference type="GO" id="GO:0048254">
    <property type="term" value="P:snoRNA localization"/>
    <property type="evidence" value="ECO:0007669"/>
    <property type="project" value="TreeGrafter"/>
</dbReference>
<dbReference type="InterPro" id="IPR007529">
    <property type="entry name" value="Znf_HIT"/>
</dbReference>
<evidence type="ECO:0000256" key="7">
    <source>
        <dbReference type="ARBA" id="ARBA00022771"/>
    </source>
</evidence>
<evidence type="ECO:0000256" key="9">
    <source>
        <dbReference type="ARBA" id="ARBA00023242"/>
    </source>
</evidence>
<keyword evidence="6" id="KW-0479">Metal-binding</keyword>
<evidence type="ECO:0000313" key="14">
    <source>
        <dbReference type="Proteomes" id="UP001054837"/>
    </source>
</evidence>
<dbReference type="Pfam" id="PF21373">
    <property type="entry name" value="ZNHIT3_C"/>
    <property type="match status" value="1"/>
</dbReference>
<gene>
    <name evidence="13" type="ORF">CDAR_302201</name>
</gene>
<keyword evidence="7 11" id="KW-0863">Zinc-finger</keyword>
<dbReference type="PANTHER" id="PTHR13483:SF11">
    <property type="entry name" value="ZINC FINGER HIT DOMAIN-CONTAINING PROTEIN 3"/>
    <property type="match status" value="1"/>
</dbReference>
<dbReference type="GO" id="GO:0000492">
    <property type="term" value="P:box C/D snoRNP assembly"/>
    <property type="evidence" value="ECO:0007669"/>
    <property type="project" value="TreeGrafter"/>
</dbReference>
<evidence type="ECO:0000256" key="6">
    <source>
        <dbReference type="ARBA" id="ARBA00022723"/>
    </source>
</evidence>
<evidence type="ECO:0000256" key="1">
    <source>
        <dbReference type="ARBA" id="ARBA00004123"/>
    </source>
</evidence>
<dbReference type="GO" id="GO:0070761">
    <property type="term" value="C:pre-snoRNP complex"/>
    <property type="evidence" value="ECO:0007669"/>
    <property type="project" value="TreeGrafter"/>
</dbReference>
<proteinExistence type="predicted"/>
<evidence type="ECO:0000256" key="4">
    <source>
        <dbReference type="ARBA" id="ARBA00022490"/>
    </source>
</evidence>
<dbReference type="GO" id="GO:0005737">
    <property type="term" value="C:cytoplasm"/>
    <property type="evidence" value="ECO:0007669"/>
    <property type="project" value="UniProtKB-SubCell"/>
</dbReference>
<dbReference type="Gene3D" id="3.30.60.190">
    <property type="match status" value="1"/>
</dbReference>
<feature type="domain" description="HIT-type" evidence="12">
    <location>
        <begin position="66"/>
        <end position="100"/>
    </location>
</feature>
<dbReference type="AlphaFoldDB" id="A0AAV4SJ27"/>
<evidence type="ECO:0000256" key="11">
    <source>
        <dbReference type="PROSITE-ProRule" id="PRU00453"/>
    </source>
</evidence>
<dbReference type="InterPro" id="IPR048371">
    <property type="entry name" value="ZNHIT3_C"/>
</dbReference>
<evidence type="ECO:0000259" key="12">
    <source>
        <dbReference type="PROSITE" id="PS51083"/>
    </source>
</evidence>
<comment type="subunit">
    <text evidence="10">Thyroid receptor interacting proteins (TRIPs) specifically interact with the ligand binding domain of the thyroid receptor (TR). Requires the presence of thyroid hormone for its interaction. Interacts with NUFIP1. Interacts (via HIT-type zinc finger) with the RUVBL1/RUVBL2 complex in the presence of ADP.</text>
</comment>
<evidence type="ECO:0000256" key="5">
    <source>
        <dbReference type="ARBA" id="ARBA00022553"/>
    </source>
</evidence>
<comment type="subcellular location">
    <subcellularLocation>
        <location evidence="2">Cytoplasm</location>
    </subcellularLocation>
    <subcellularLocation>
        <location evidence="1">Nucleus</location>
    </subcellularLocation>
</comment>
<evidence type="ECO:0000256" key="8">
    <source>
        <dbReference type="ARBA" id="ARBA00022833"/>
    </source>
</evidence>
<dbReference type="PANTHER" id="PTHR13483">
    <property type="entry name" value="BOX C_D SNORNA PROTEIN 1-RELATED"/>
    <property type="match status" value="1"/>
</dbReference>
<protein>
    <recommendedName>
        <fullName evidence="3">Zinc finger HIT domain-containing protein 3</fullName>
    </recommendedName>
</protein>
<reference evidence="13 14" key="1">
    <citation type="submission" date="2021-06" db="EMBL/GenBank/DDBJ databases">
        <title>Caerostris darwini draft genome.</title>
        <authorList>
            <person name="Kono N."/>
            <person name="Arakawa K."/>
        </authorList>
    </citation>
    <scope>NUCLEOTIDE SEQUENCE [LARGE SCALE GENOMIC DNA]</scope>
</reference>
<keyword evidence="9" id="KW-0539">Nucleus</keyword>
<dbReference type="Pfam" id="PF04438">
    <property type="entry name" value="zf-HIT"/>
    <property type="match status" value="1"/>
</dbReference>
<comment type="caution">
    <text evidence="13">The sequence shown here is derived from an EMBL/GenBank/DDBJ whole genome shotgun (WGS) entry which is preliminary data.</text>
</comment>
<dbReference type="Proteomes" id="UP001054837">
    <property type="component" value="Unassembled WGS sequence"/>
</dbReference>
<evidence type="ECO:0000313" key="13">
    <source>
        <dbReference type="EMBL" id="GIY32562.1"/>
    </source>
</evidence>
<dbReference type="InterPro" id="IPR051639">
    <property type="entry name" value="BCD1"/>
</dbReference>
<keyword evidence="8" id="KW-0862">Zinc</keyword>